<evidence type="ECO:0000313" key="2">
    <source>
        <dbReference type="EMBL" id="KAK7489146.1"/>
    </source>
</evidence>
<proteinExistence type="predicted"/>
<organism evidence="2 3">
    <name type="scientific">Batillaria attramentaria</name>
    <dbReference type="NCBI Taxonomy" id="370345"/>
    <lineage>
        <taxon>Eukaryota</taxon>
        <taxon>Metazoa</taxon>
        <taxon>Spiralia</taxon>
        <taxon>Lophotrochozoa</taxon>
        <taxon>Mollusca</taxon>
        <taxon>Gastropoda</taxon>
        <taxon>Caenogastropoda</taxon>
        <taxon>Sorbeoconcha</taxon>
        <taxon>Cerithioidea</taxon>
        <taxon>Batillariidae</taxon>
        <taxon>Batillaria</taxon>
    </lineage>
</organism>
<evidence type="ECO:0000256" key="1">
    <source>
        <dbReference type="SAM" id="MobiDB-lite"/>
    </source>
</evidence>
<dbReference type="AlphaFoldDB" id="A0ABD0KPI9"/>
<protein>
    <submittedName>
        <fullName evidence="2">Uncharacterized protein</fullName>
    </submittedName>
</protein>
<sequence>MSTPDGATPTPFERRPVEILRDWRSPRVSGADLPCQSLVTAGKAGTSRDSRAAAKQREQAKHPRRVKHPLEFYWLFPYHLIPC</sequence>
<accession>A0ABD0KPI9</accession>
<comment type="caution">
    <text evidence="2">The sequence shown here is derived from an EMBL/GenBank/DDBJ whole genome shotgun (WGS) entry which is preliminary data.</text>
</comment>
<feature type="region of interest" description="Disordered" evidence="1">
    <location>
        <begin position="40"/>
        <end position="63"/>
    </location>
</feature>
<reference evidence="2 3" key="1">
    <citation type="journal article" date="2023" name="Sci. Data">
        <title>Genome assembly of the Korean intertidal mud-creeper Batillaria attramentaria.</title>
        <authorList>
            <person name="Patra A.K."/>
            <person name="Ho P.T."/>
            <person name="Jun S."/>
            <person name="Lee S.J."/>
            <person name="Kim Y."/>
            <person name="Won Y.J."/>
        </authorList>
    </citation>
    <scope>NUCLEOTIDE SEQUENCE [LARGE SCALE GENOMIC DNA]</scope>
    <source>
        <strain evidence="2">Wonlab-2016</strain>
    </source>
</reference>
<name>A0ABD0KPI9_9CAEN</name>
<keyword evidence="3" id="KW-1185">Reference proteome</keyword>
<feature type="compositionally biased region" description="Basic and acidic residues" evidence="1">
    <location>
        <begin position="46"/>
        <end position="61"/>
    </location>
</feature>
<gene>
    <name evidence="2" type="ORF">BaRGS_00019660</name>
</gene>
<dbReference type="EMBL" id="JACVVK020000142">
    <property type="protein sequence ID" value="KAK7489146.1"/>
    <property type="molecule type" value="Genomic_DNA"/>
</dbReference>
<evidence type="ECO:0000313" key="3">
    <source>
        <dbReference type="Proteomes" id="UP001519460"/>
    </source>
</evidence>
<dbReference type="Proteomes" id="UP001519460">
    <property type="component" value="Unassembled WGS sequence"/>
</dbReference>